<protein>
    <submittedName>
        <fullName evidence="1">Uncharacterized protein</fullName>
    </submittedName>
</protein>
<accession>A0ABV5YCZ3</accession>
<evidence type="ECO:0000313" key="2">
    <source>
        <dbReference type="Proteomes" id="UP001589627"/>
    </source>
</evidence>
<gene>
    <name evidence="1" type="ORF">ACFFNX_12015</name>
</gene>
<organism evidence="1 2">
    <name type="scientific">Actinoallomurus acaciae</name>
    <dbReference type="NCBI Taxonomy" id="502577"/>
    <lineage>
        <taxon>Bacteria</taxon>
        <taxon>Bacillati</taxon>
        <taxon>Actinomycetota</taxon>
        <taxon>Actinomycetes</taxon>
        <taxon>Streptosporangiales</taxon>
        <taxon>Thermomonosporaceae</taxon>
        <taxon>Actinoallomurus</taxon>
    </lineage>
</organism>
<dbReference type="RefSeq" id="WP_378199509.1">
    <property type="nucleotide sequence ID" value="NZ_JBHLZP010000066.1"/>
</dbReference>
<dbReference type="EMBL" id="JBHLZP010000066">
    <property type="protein sequence ID" value="MFB9832910.1"/>
    <property type="molecule type" value="Genomic_DNA"/>
</dbReference>
<sequence>MMWSAWHRTFTAFSLFTLGPLVLDEPTSGELRKAMRRAELHHCPTLIDGLKPIMPDALDSGAHVESLP</sequence>
<evidence type="ECO:0000313" key="1">
    <source>
        <dbReference type="EMBL" id="MFB9832910.1"/>
    </source>
</evidence>
<reference evidence="1 2" key="1">
    <citation type="submission" date="2024-09" db="EMBL/GenBank/DDBJ databases">
        <authorList>
            <person name="Sun Q."/>
            <person name="Mori K."/>
        </authorList>
    </citation>
    <scope>NUCLEOTIDE SEQUENCE [LARGE SCALE GENOMIC DNA]</scope>
    <source>
        <strain evidence="1 2">TBRC 0563</strain>
    </source>
</reference>
<dbReference type="Proteomes" id="UP001589627">
    <property type="component" value="Unassembled WGS sequence"/>
</dbReference>
<comment type="caution">
    <text evidence="1">The sequence shown here is derived from an EMBL/GenBank/DDBJ whole genome shotgun (WGS) entry which is preliminary data.</text>
</comment>
<keyword evidence="2" id="KW-1185">Reference proteome</keyword>
<name>A0ABV5YCZ3_9ACTN</name>
<proteinExistence type="predicted"/>